<dbReference type="PROSITE" id="PS50949">
    <property type="entry name" value="HTH_GNTR"/>
    <property type="match status" value="1"/>
</dbReference>
<dbReference type="Gene3D" id="3.40.50.2300">
    <property type="match status" value="2"/>
</dbReference>
<dbReference type="InterPro" id="IPR000524">
    <property type="entry name" value="Tscrpt_reg_HTH_GntR"/>
</dbReference>
<dbReference type="InterPro" id="IPR028082">
    <property type="entry name" value="Peripla_BP_I"/>
</dbReference>
<dbReference type="Pfam" id="PF13377">
    <property type="entry name" value="Peripla_BP_3"/>
    <property type="match status" value="1"/>
</dbReference>
<gene>
    <name evidence="4" type="ORF">HWN39_11600</name>
</gene>
<dbReference type="SUPFAM" id="SSF46785">
    <property type="entry name" value="Winged helix' DNA-binding domain"/>
    <property type="match status" value="1"/>
</dbReference>
<dbReference type="SMART" id="SM00345">
    <property type="entry name" value="HTH_GNTR"/>
    <property type="match status" value="1"/>
</dbReference>
<evidence type="ECO:0000256" key="3">
    <source>
        <dbReference type="ARBA" id="ARBA00023163"/>
    </source>
</evidence>
<sequence>MNNSKRIADDLRALISEGGLVDDQLPTENSLMAKYRASRYAVRKATEELQKQGIIYKVQGGGTFVNKAYKKKTLSHAVGLVTAGDLAENGLLNTISTAFFKKGYTLFTVETHNSPQSEYESLRSFYDLNADAVLIEPSQSAVNTQSLKLLGEMQVNKIFTFFLFSSYPSVSAPLFSLTDADSEAAVTSEVIQMGHKRLLGIFQVDDMRSVLRMNGFIRAYQQHPEVALNSYMETYQSSESLRAVIERVRMHFIDVDKELRPTAIVVHDDRMALQVMSMLQRAGIRVPEDVSIVGFGDSIQSNTVTPTLATVSFDKPAFVSHLVQQTLLAISGEKPVSKQFPAYLIKRKSLSRYPYRVD</sequence>
<evidence type="ECO:0000256" key="1">
    <source>
        <dbReference type="ARBA" id="ARBA00023015"/>
    </source>
</evidence>
<dbReference type="Proteomes" id="UP000542889">
    <property type="component" value="Unassembled WGS sequence"/>
</dbReference>
<dbReference type="Gene3D" id="1.10.10.10">
    <property type="entry name" value="Winged helix-like DNA-binding domain superfamily/Winged helix DNA-binding domain"/>
    <property type="match status" value="1"/>
</dbReference>
<dbReference type="CDD" id="cd07377">
    <property type="entry name" value="WHTH_GntR"/>
    <property type="match status" value="1"/>
</dbReference>
<dbReference type="RefSeq" id="WP_064658087.1">
    <property type="nucleotide sequence ID" value="NZ_CP134216.1"/>
</dbReference>
<proteinExistence type="predicted"/>
<dbReference type="InterPro" id="IPR036390">
    <property type="entry name" value="WH_DNA-bd_sf"/>
</dbReference>
<dbReference type="Pfam" id="PF00392">
    <property type="entry name" value="GntR"/>
    <property type="match status" value="1"/>
</dbReference>
<reference evidence="4 5" key="1">
    <citation type="submission" date="2020-06" db="EMBL/GenBank/DDBJ databases">
        <title>Lactobacillus rhamnosus QC,genome.</title>
        <authorList>
            <person name="Yi H."/>
            <person name="Jin M."/>
        </authorList>
    </citation>
    <scope>NUCLEOTIDE SEQUENCE [LARGE SCALE GENOMIC DNA]</scope>
    <source>
        <strain evidence="4 5">QC</strain>
    </source>
</reference>
<protein>
    <submittedName>
        <fullName evidence="4">GntR family transcriptional regulator</fullName>
    </submittedName>
</protein>
<comment type="caution">
    <text evidence="4">The sequence shown here is derived from an EMBL/GenBank/DDBJ whole genome shotgun (WGS) entry which is preliminary data.</text>
</comment>
<accession>A0A5R9D5Y3</accession>
<name>A0A5R9D5Y3_LACRH</name>
<evidence type="ECO:0000256" key="2">
    <source>
        <dbReference type="ARBA" id="ARBA00023125"/>
    </source>
</evidence>
<keyword evidence="1" id="KW-0805">Transcription regulation</keyword>
<dbReference type="SUPFAM" id="SSF53822">
    <property type="entry name" value="Periplasmic binding protein-like I"/>
    <property type="match status" value="1"/>
</dbReference>
<evidence type="ECO:0000313" key="4">
    <source>
        <dbReference type="EMBL" id="NVO89116.1"/>
    </source>
</evidence>
<dbReference type="EMBL" id="JABXWP010000019">
    <property type="protein sequence ID" value="NVO89116.1"/>
    <property type="molecule type" value="Genomic_DNA"/>
</dbReference>
<organism evidence="4 5">
    <name type="scientific">Lacticaseibacillus rhamnosus</name>
    <name type="common">Lactobacillus rhamnosus</name>
    <dbReference type="NCBI Taxonomy" id="47715"/>
    <lineage>
        <taxon>Bacteria</taxon>
        <taxon>Bacillati</taxon>
        <taxon>Bacillota</taxon>
        <taxon>Bacilli</taxon>
        <taxon>Lactobacillales</taxon>
        <taxon>Lactobacillaceae</taxon>
        <taxon>Lacticaseibacillus</taxon>
    </lineage>
</organism>
<dbReference type="InterPro" id="IPR036388">
    <property type="entry name" value="WH-like_DNA-bd_sf"/>
</dbReference>
<dbReference type="PANTHER" id="PTHR30146:SF150">
    <property type="entry name" value="ARABINOSE METABOLISM TRANSCRIPTIONAL REPRESSOR"/>
    <property type="match status" value="1"/>
</dbReference>
<evidence type="ECO:0000313" key="5">
    <source>
        <dbReference type="Proteomes" id="UP000542889"/>
    </source>
</evidence>
<keyword evidence="2" id="KW-0238">DNA-binding</keyword>
<dbReference type="AlphaFoldDB" id="A0A5R9D5Y3"/>
<dbReference type="GO" id="GO:0003700">
    <property type="term" value="F:DNA-binding transcription factor activity"/>
    <property type="evidence" value="ECO:0007669"/>
    <property type="project" value="InterPro"/>
</dbReference>
<dbReference type="InterPro" id="IPR033532">
    <property type="entry name" value="AraR_ligand_bind_dom"/>
</dbReference>
<dbReference type="PRINTS" id="PR00035">
    <property type="entry name" value="HTHGNTR"/>
</dbReference>
<dbReference type="GO" id="GO:0000976">
    <property type="term" value="F:transcription cis-regulatory region binding"/>
    <property type="evidence" value="ECO:0007669"/>
    <property type="project" value="TreeGrafter"/>
</dbReference>
<dbReference type="InterPro" id="IPR046335">
    <property type="entry name" value="LacI/GalR-like_sensor"/>
</dbReference>
<dbReference type="PANTHER" id="PTHR30146">
    <property type="entry name" value="LACI-RELATED TRANSCRIPTIONAL REPRESSOR"/>
    <property type="match status" value="1"/>
</dbReference>
<dbReference type="CDD" id="cd01541">
    <property type="entry name" value="PBP1_AraR"/>
    <property type="match status" value="1"/>
</dbReference>
<keyword evidence="3" id="KW-0804">Transcription</keyword>